<gene>
    <name evidence="1" type="ORF">AI2935V1_1583</name>
</gene>
<name>A0AAD1WWW5_CITFR</name>
<dbReference type="RefSeq" id="WP_230137946.1">
    <property type="nucleotide sequence ID" value="NZ_OW995941.1"/>
</dbReference>
<dbReference type="Proteomes" id="UP000789647">
    <property type="component" value="Chromosome"/>
</dbReference>
<dbReference type="InterPro" id="IPR038258">
    <property type="entry name" value="Gp4_sf"/>
</dbReference>
<reference evidence="1" key="1">
    <citation type="submission" date="2022-05" db="EMBL/GenBank/DDBJ databases">
        <authorList>
            <person name="Alioto T."/>
            <person name="Alioto T."/>
            <person name="Gomez Garrido J."/>
        </authorList>
    </citation>
    <scope>NUCLEOTIDE SEQUENCE</scope>
    <source>
        <strain evidence="1">112</strain>
    </source>
</reference>
<dbReference type="AlphaFoldDB" id="A0AAD1WWW5"/>
<dbReference type="Pfam" id="PF11650">
    <property type="entry name" value="P22_Tail-4"/>
    <property type="match status" value="1"/>
</dbReference>
<protein>
    <submittedName>
        <fullName evidence="1">Uncharacterized protein</fullName>
    </submittedName>
</protein>
<dbReference type="EMBL" id="OW995941">
    <property type="protein sequence ID" value="CAH6577625.1"/>
    <property type="molecule type" value="Genomic_DNA"/>
</dbReference>
<evidence type="ECO:0000313" key="1">
    <source>
        <dbReference type="EMBL" id="CAH6577625.1"/>
    </source>
</evidence>
<proteinExistence type="predicted"/>
<accession>A0AAD1WWW5</accession>
<evidence type="ECO:0000313" key="2">
    <source>
        <dbReference type="Proteomes" id="UP000789647"/>
    </source>
</evidence>
<dbReference type="Gene3D" id="1.10.3230.20">
    <property type="entry name" value="P22 tail accessory factor (Gp4)"/>
    <property type="match status" value="1"/>
</dbReference>
<organism evidence="1 2">
    <name type="scientific">Citrobacter freundii</name>
    <dbReference type="NCBI Taxonomy" id="546"/>
    <lineage>
        <taxon>Bacteria</taxon>
        <taxon>Pseudomonadati</taxon>
        <taxon>Pseudomonadota</taxon>
        <taxon>Gammaproteobacteria</taxon>
        <taxon>Enterobacterales</taxon>
        <taxon>Enterobacteriaceae</taxon>
        <taxon>Citrobacter</taxon>
        <taxon>Citrobacter freundii complex</taxon>
    </lineage>
</organism>
<dbReference type="InterPro" id="IPR020362">
    <property type="entry name" value="Tail_accessory_Gp4"/>
</dbReference>
<sequence>MLIATKGDLVRAALRKLAIASNATLTDVEPQSMQDAVDDLESMMSEWYQDGKGIITGYVFADPDNPPAEGDDHGLRSSAVSAVYHNLACRIAPDYALEATPKIVTTARYGKELLYKQTAIERAKRAPYPNRMPIGSGNSFATLNGWHFFPGEKQDANPATSSDEGSG</sequence>